<evidence type="ECO:0000313" key="9">
    <source>
        <dbReference type="Proteomes" id="UP000033684"/>
    </source>
</evidence>
<dbReference type="InterPro" id="IPR024934">
    <property type="entry name" value="Rubredoxin-like_dom"/>
</dbReference>
<protein>
    <recommendedName>
        <fullName evidence="6">Rubredoxin</fullName>
    </recommendedName>
</protein>
<evidence type="ECO:0000313" key="8">
    <source>
        <dbReference type="EMBL" id="KJV06597.1"/>
    </source>
</evidence>
<comment type="similarity">
    <text evidence="6">Belongs to the rubredoxin family.</text>
</comment>
<dbReference type="GO" id="GO:0005506">
    <property type="term" value="F:iron ion binding"/>
    <property type="evidence" value="ECO:0007669"/>
    <property type="project" value="UniProtKB-UniRule"/>
</dbReference>
<evidence type="ECO:0000256" key="1">
    <source>
        <dbReference type="ARBA" id="ARBA00001965"/>
    </source>
</evidence>
<dbReference type="PROSITE" id="PS50903">
    <property type="entry name" value="RUBREDOXIN_LIKE"/>
    <property type="match status" value="1"/>
</dbReference>
<accession>A0A0F3IIU1</accession>
<dbReference type="InterPro" id="IPR024935">
    <property type="entry name" value="Rubredoxin_dom"/>
</dbReference>
<keyword evidence="9" id="KW-1185">Reference proteome</keyword>
<dbReference type="CDD" id="cd00730">
    <property type="entry name" value="rubredoxin"/>
    <property type="match status" value="1"/>
</dbReference>
<dbReference type="Pfam" id="PF00301">
    <property type="entry name" value="Rubredoxin"/>
    <property type="match status" value="1"/>
</dbReference>
<proteinExistence type="inferred from homology"/>
<organism evidence="8 9">
    <name type="scientific">Methylocucumis oryzae</name>
    <dbReference type="NCBI Taxonomy" id="1632867"/>
    <lineage>
        <taxon>Bacteria</taxon>
        <taxon>Pseudomonadati</taxon>
        <taxon>Pseudomonadota</taxon>
        <taxon>Gammaproteobacteria</taxon>
        <taxon>Methylococcales</taxon>
        <taxon>Methylococcaceae</taxon>
        <taxon>Methylocucumis</taxon>
    </lineage>
</organism>
<evidence type="ECO:0000256" key="6">
    <source>
        <dbReference type="RuleBase" id="RU003820"/>
    </source>
</evidence>
<reference evidence="9" key="1">
    <citation type="submission" date="2015-03" db="EMBL/GenBank/DDBJ databases">
        <title>Draft genome sequence of a novel methanotroph (Sn10-6) isolated from flooded ricefield rhizosphere in India.</title>
        <authorList>
            <person name="Pandit P.S."/>
            <person name="Pore S.D."/>
            <person name="Arora P."/>
            <person name="Kapse N.G."/>
            <person name="Dhakephalkar P.K."/>
            <person name="Rahalkar M.C."/>
        </authorList>
    </citation>
    <scope>NUCLEOTIDE SEQUENCE [LARGE SCALE GENOMIC DNA]</scope>
    <source>
        <strain evidence="9">Sn10-6</strain>
    </source>
</reference>
<evidence type="ECO:0000256" key="4">
    <source>
        <dbReference type="ARBA" id="ARBA00022982"/>
    </source>
</evidence>
<name>A0A0F3IIU1_9GAMM</name>
<dbReference type="PRINTS" id="PR00163">
    <property type="entry name" value="RUBREDOXIN"/>
</dbReference>
<evidence type="ECO:0000256" key="2">
    <source>
        <dbReference type="ARBA" id="ARBA00022448"/>
    </source>
</evidence>
<dbReference type="PANTHER" id="PTHR47627">
    <property type="entry name" value="RUBREDOXIN"/>
    <property type="match status" value="1"/>
</dbReference>
<dbReference type="InterPro" id="IPR050526">
    <property type="entry name" value="Rubredoxin_ET"/>
</dbReference>
<dbReference type="GO" id="GO:0009055">
    <property type="term" value="F:electron transfer activity"/>
    <property type="evidence" value="ECO:0007669"/>
    <property type="project" value="TreeGrafter"/>
</dbReference>
<keyword evidence="2" id="KW-0813">Transport</keyword>
<dbReference type="PANTHER" id="PTHR47627:SF1">
    <property type="entry name" value="RUBREDOXIN-1-RELATED"/>
    <property type="match status" value="1"/>
</dbReference>
<evidence type="ECO:0000256" key="5">
    <source>
        <dbReference type="ARBA" id="ARBA00023004"/>
    </source>
</evidence>
<dbReference type="GO" id="GO:0043448">
    <property type="term" value="P:alkane catabolic process"/>
    <property type="evidence" value="ECO:0007669"/>
    <property type="project" value="TreeGrafter"/>
</dbReference>
<evidence type="ECO:0000259" key="7">
    <source>
        <dbReference type="PROSITE" id="PS50903"/>
    </source>
</evidence>
<comment type="caution">
    <text evidence="8">The sequence shown here is derived from an EMBL/GenBank/DDBJ whole genome shotgun (WGS) entry which is preliminary data.</text>
</comment>
<evidence type="ECO:0000256" key="3">
    <source>
        <dbReference type="ARBA" id="ARBA00022723"/>
    </source>
</evidence>
<keyword evidence="4 6" id="KW-0249">Electron transport</keyword>
<sequence length="74" mass="8416">MTHKAFFAGAFGIDSQRVTVETKLECKICWYIYDPAEGDDEWQIAPGTAFTDLPEHWTCPQCSATKRDFLVLVD</sequence>
<gene>
    <name evidence="8" type="ORF">VZ94_10085</name>
</gene>
<keyword evidence="5 6" id="KW-0408">Iron</keyword>
<dbReference type="AlphaFoldDB" id="A0A0F3IIU1"/>
<dbReference type="OrthoDB" id="9800607at2"/>
<dbReference type="SUPFAM" id="SSF57802">
    <property type="entry name" value="Rubredoxin-like"/>
    <property type="match status" value="1"/>
</dbReference>
<feature type="domain" description="Rubredoxin-like" evidence="7">
    <location>
        <begin position="21"/>
        <end position="72"/>
    </location>
</feature>
<dbReference type="EMBL" id="LAJX01000099">
    <property type="protein sequence ID" value="KJV06597.1"/>
    <property type="molecule type" value="Genomic_DNA"/>
</dbReference>
<dbReference type="RefSeq" id="WP_045779136.1">
    <property type="nucleotide sequence ID" value="NZ_LAJX01000099.1"/>
</dbReference>
<dbReference type="Gene3D" id="2.20.28.10">
    <property type="match status" value="1"/>
</dbReference>
<keyword evidence="3 6" id="KW-0479">Metal-binding</keyword>
<comment type="cofactor">
    <cofactor evidence="1 6">
        <name>Fe(3+)</name>
        <dbReference type="ChEBI" id="CHEBI:29034"/>
    </cofactor>
</comment>
<dbReference type="Proteomes" id="UP000033684">
    <property type="component" value="Unassembled WGS sequence"/>
</dbReference>
<reference evidence="8 9" key="2">
    <citation type="journal article" date="2016" name="Microb. Ecol.">
        <title>Genome Characteristics of a Novel Type I Methanotroph (Sn10-6) Isolated from a Flooded Indian Rice Field.</title>
        <authorList>
            <person name="Rahalkar M.C."/>
            <person name="Pandit P.S."/>
            <person name="Dhakephalkar P.K."/>
            <person name="Pore S."/>
            <person name="Arora P."/>
            <person name="Kapse N."/>
        </authorList>
    </citation>
    <scope>NUCLEOTIDE SEQUENCE [LARGE SCALE GENOMIC DNA]</scope>
    <source>
        <strain evidence="8 9">Sn10-6</strain>
    </source>
</reference>